<dbReference type="InterPro" id="IPR001189">
    <property type="entry name" value="Mn/Fe_SOD"/>
</dbReference>
<dbReference type="Gene3D" id="3.55.40.20">
    <property type="entry name" value="Iron/manganese superoxide dismutase, C-terminal domain"/>
    <property type="match status" value="1"/>
</dbReference>
<feature type="binding site" evidence="5">
    <location>
        <position position="78"/>
    </location>
    <ligand>
        <name>Mn(2+)</name>
        <dbReference type="ChEBI" id="CHEBI:29035"/>
    </ligand>
</feature>
<evidence type="ECO:0000313" key="10">
    <source>
        <dbReference type="Proteomes" id="UP000177821"/>
    </source>
</evidence>
<evidence type="ECO:0000313" key="9">
    <source>
        <dbReference type="EMBL" id="OGY29635.1"/>
    </source>
</evidence>
<comment type="function">
    <text evidence="6">Destroys radicals which are normally produced within the cells and which are toxic to biological systems.</text>
</comment>
<evidence type="ECO:0000259" key="7">
    <source>
        <dbReference type="Pfam" id="PF00081"/>
    </source>
</evidence>
<dbReference type="AlphaFoldDB" id="A0A1G1WPH1"/>
<accession>A0A1G1WPH1</accession>
<dbReference type="EMBL" id="MHCX01000020">
    <property type="protein sequence ID" value="OGY29635.1"/>
    <property type="molecule type" value="Genomic_DNA"/>
</dbReference>
<dbReference type="InterPro" id="IPR036314">
    <property type="entry name" value="SOD_C_sf"/>
</dbReference>
<evidence type="ECO:0000256" key="1">
    <source>
        <dbReference type="ARBA" id="ARBA00008714"/>
    </source>
</evidence>
<dbReference type="InterPro" id="IPR036324">
    <property type="entry name" value="Mn/Fe_SOD_N_sf"/>
</dbReference>
<evidence type="ECO:0000256" key="3">
    <source>
        <dbReference type="ARBA" id="ARBA00022723"/>
    </source>
</evidence>
<comment type="similarity">
    <text evidence="1 6">Belongs to the iron/manganese superoxide dismutase family.</text>
</comment>
<dbReference type="PANTHER" id="PTHR11404">
    <property type="entry name" value="SUPEROXIDE DISMUTASE 2"/>
    <property type="match status" value="1"/>
</dbReference>
<evidence type="ECO:0000256" key="2">
    <source>
        <dbReference type="ARBA" id="ARBA00012682"/>
    </source>
</evidence>
<organism evidence="9 10">
    <name type="scientific">Candidatus Woykebacteria bacterium RIFCSPHIGHO2_02_FULL_43_16b</name>
    <dbReference type="NCBI Taxonomy" id="1802601"/>
    <lineage>
        <taxon>Bacteria</taxon>
        <taxon>Candidatus Woykeibacteriota</taxon>
    </lineage>
</organism>
<reference evidence="9 10" key="1">
    <citation type="journal article" date="2016" name="Nat. Commun.">
        <title>Thousands of microbial genomes shed light on interconnected biogeochemical processes in an aquifer system.</title>
        <authorList>
            <person name="Anantharaman K."/>
            <person name="Brown C.T."/>
            <person name="Hug L.A."/>
            <person name="Sharon I."/>
            <person name="Castelle C.J."/>
            <person name="Probst A.J."/>
            <person name="Thomas B.C."/>
            <person name="Singh A."/>
            <person name="Wilkins M.J."/>
            <person name="Karaoz U."/>
            <person name="Brodie E.L."/>
            <person name="Williams K.H."/>
            <person name="Hubbard S.S."/>
            <person name="Banfield J.F."/>
        </authorList>
    </citation>
    <scope>NUCLEOTIDE SEQUENCE [LARGE SCALE GENOMIC DNA]</scope>
</reference>
<evidence type="ECO:0000256" key="4">
    <source>
        <dbReference type="ARBA" id="ARBA00023002"/>
    </source>
</evidence>
<keyword evidence="4 6" id="KW-0560">Oxidoreductase</keyword>
<proteinExistence type="inferred from homology"/>
<name>A0A1G1WPH1_9BACT</name>
<dbReference type="SUPFAM" id="SSF46609">
    <property type="entry name" value="Fe,Mn superoxide dismutase (SOD), N-terminal domain"/>
    <property type="match status" value="1"/>
</dbReference>
<evidence type="ECO:0000256" key="6">
    <source>
        <dbReference type="RuleBase" id="RU000414"/>
    </source>
</evidence>
<feature type="domain" description="Manganese/iron superoxide dismutase N-terminal" evidence="7">
    <location>
        <begin position="4"/>
        <end position="85"/>
    </location>
</feature>
<dbReference type="Gene3D" id="1.10.287.990">
    <property type="entry name" value="Fe,Mn superoxide dismutase (SOD) domain"/>
    <property type="match status" value="1"/>
</dbReference>
<dbReference type="InterPro" id="IPR019832">
    <property type="entry name" value="Mn/Fe_SOD_C"/>
</dbReference>
<dbReference type="SUPFAM" id="SSF54719">
    <property type="entry name" value="Fe,Mn superoxide dismutase (SOD), C-terminal domain"/>
    <property type="match status" value="1"/>
</dbReference>
<comment type="catalytic activity">
    <reaction evidence="6">
        <text>2 superoxide + 2 H(+) = H2O2 + O2</text>
        <dbReference type="Rhea" id="RHEA:20696"/>
        <dbReference type="ChEBI" id="CHEBI:15378"/>
        <dbReference type="ChEBI" id="CHEBI:15379"/>
        <dbReference type="ChEBI" id="CHEBI:16240"/>
        <dbReference type="ChEBI" id="CHEBI:18421"/>
        <dbReference type="EC" id="1.15.1.1"/>
    </reaction>
</comment>
<dbReference type="PRINTS" id="PR01703">
    <property type="entry name" value="MNSODISMTASE"/>
</dbReference>
<comment type="caution">
    <text evidence="9">The sequence shown here is derived from an EMBL/GenBank/DDBJ whole genome shotgun (WGS) entry which is preliminary data.</text>
</comment>
<dbReference type="PANTHER" id="PTHR11404:SF6">
    <property type="entry name" value="SUPEROXIDE DISMUTASE [MN], MITOCHONDRIAL"/>
    <property type="match status" value="1"/>
</dbReference>
<dbReference type="GO" id="GO:0046872">
    <property type="term" value="F:metal ion binding"/>
    <property type="evidence" value="ECO:0007669"/>
    <property type="project" value="UniProtKB-KW"/>
</dbReference>
<dbReference type="InterPro" id="IPR050265">
    <property type="entry name" value="Fe/Mn_Superoxide_Dismutase"/>
</dbReference>
<dbReference type="InterPro" id="IPR019831">
    <property type="entry name" value="Mn/Fe_SOD_N"/>
</dbReference>
<dbReference type="Proteomes" id="UP000177821">
    <property type="component" value="Unassembled WGS sequence"/>
</dbReference>
<dbReference type="PIRSF" id="PIRSF000349">
    <property type="entry name" value="SODismutase"/>
    <property type="match status" value="1"/>
</dbReference>
<evidence type="ECO:0000259" key="8">
    <source>
        <dbReference type="Pfam" id="PF02777"/>
    </source>
</evidence>
<feature type="binding site" evidence="5">
    <location>
        <position position="27"/>
    </location>
    <ligand>
        <name>Mn(2+)</name>
        <dbReference type="ChEBI" id="CHEBI:29035"/>
    </ligand>
</feature>
<feature type="binding site" evidence="5">
    <location>
        <position position="165"/>
    </location>
    <ligand>
        <name>Mn(2+)</name>
        <dbReference type="ChEBI" id="CHEBI:29035"/>
    </ligand>
</feature>
<evidence type="ECO:0000256" key="5">
    <source>
        <dbReference type="PIRSR" id="PIRSR000349-1"/>
    </source>
</evidence>
<keyword evidence="3 5" id="KW-0479">Metal-binding</keyword>
<feature type="domain" description="Manganese/iron superoxide dismutase C-terminal" evidence="8">
    <location>
        <begin position="94"/>
        <end position="194"/>
    </location>
</feature>
<protein>
    <recommendedName>
        <fullName evidence="2 6">Superoxide dismutase</fullName>
        <ecNumber evidence="2 6">1.15.1.1</ecNumber>
    </recommendedName>
</protein>
<dbReference type="Pfam" id="PF00081">
    <property type="entry name" value="Sod_Fe_N"/>
    <property type="match status" value="1"/>
</dbReference>
<dbReference type="Pfam" id="PF02777">
    <property type="entry name" value="Sod_Fe_C"/>
    <property type="match status" value="1"/>
</dbReference>
<sequence>MSPFQVKDLPYAKNAVEGISEKEMEIHHDKLYVGYVNKRNEIEEALKTTDKSKAHHNYSEFRALKLEETFNADGQILHELYFQTMGPNAGVTKPSEALMKKIEESFGSLENYLEDLKAVALAARGWAVSAYEPTDGKIHNFLADFHSHGGVWGAIPILTVDVYEHAFFMDYGSDKKSYLEAWAKVINWDEVSKNFDKVTK</sequence>
<feature type="binding site" evidence="5">
    <location>
        <position position="161"/>
    </location>
    <ligand>
        <name>Mn(2+)</name>
        <dbReference type="ChEBI" id="CHEBI:29035"/>
    </ligand>
</feature>
<dbReference type="GO" id="GO:0004784">
    <property type="term" value="F:superoxide dismutase activity"/>
    <property type="evidence" value="ECO:0007669"/>
    <property type="project" value="UniProtKB-EC"/>
</dbReference>
<gene>
    <name evidence="9" type="ORF">A3J50_00185</name>
</gene>
<dbReference type="EC" id="1.15.1.1" evidence="2 6"/>